<proteinExistence type="predicted"/>
<sequence length="1043" mass="113077">MSASSVSGFPGLRKRPRYSARPFVLTVVAILALCLLTWTIEGGRWSWGSPVHRGIRSKRGLSIQDEDCRLVHHATDKCAYVQANCPDEEAGIFSYLTLYYCRLPHAKPVAFIILVLWLATLFSTIGIAASDFFCVNLSTIASLLGMSESMAGVTFLALGNGSPDVFSTFAAMSTNSASLAIGELIGAAGFITAVVAGSMALVRPFKVARKSFVRDVGFFIVAASFSMIFIWDGKLSLWESATMVGFYIFYVCFVMVWHWWLGRRKARRLRAAAMRSHYVVPGGEEEEIQEEYHDEDDGPASEAGRTLHRGASTDDFSALERAGGGGSLEEDDNEEVRERWLGELSSNMRLSRPRAGTRRNTHNPIRPSLVGALEFRAVLASLQKSRNIQSMPINLRRYSDDPTYTSAQQQNILSTNSDPASRPPYYVPPTASDRSPSVTRPAADIQRRFGNRARAVSANDVDGTRLDPTTLQQGTLGIPSIDFGLASPEEQPSGLQDPSNPPPSPSISLSPPPSEQNSRSASPAPPITRRTTSDRLAPPDIGAPGPVNQGTQSPSHLSSPALDPSNRPGLRQNLKLTVPGPSLPAPFPAYIDYPLSTQSSSRTPSLRLPSPSASPESLFHGDDLLGADRDPAKVPRWWPSKIVPLPHVLLSTFFPTLTDWREKSLWEKLLGIIAAPSVFLLTATLPVVETQKDEDGDEDDVSQSFSLPGPLAPVNNTTGRQQGSLITITAPDSQSSTERSSSTNGINKGGSTNGASRSNLTISHRPEQGHSPQLSITTSDLIQSPEQLPTVAPTTPEPRQWNRWLVIIQAFTAPFFVVLIVWANTEPEVPRALLRPTLYSLTFSLFLLAILLGTTTPSRPPRWRTLLCFLGFVVSIAWISSIANEVVGVLKTLGVILNISDAILGLTIFAVGNSLGDFVADITVARLGFPVMALSACFGGPMLNILLGIGISGCYITIKGGKHHHEKHPDRPLRFKPYHIDVSTTLVISGATLLATLAGLLVAVPWRKWKMDRVIGWGLVVVWSASTLANVIVEVLGLSSSVR</sequence>
<reference evidence="1" key="1">
    <citation type="journal article" date="2020" name="Stud. Mycol.">
        <title>101 Dothideomycetes genomes: a test case for predicting lifestyles and emergence of pathogens.</title>
        <authorList>
            <person name="Haridas S."/>
            <person name="Albert R."/>
            <person name="Binder M."/>
            <person name="Bloem J."/>
            <person name="Labutti K."/>
            <person name="Salamov A."/>
            <person name="Andreopoulos B."/>
            <person name="Baker S."/>
            <person name="Barry K."/>
            <person name="Bills G."/>
            <person name="Bluhm B."/>
            <person name="Cannon C."/>
            <person name="Castanera R."/>
            <person name="Culley D."/>
            <person name="Daum C."/>
            <person name="Ezra D."/>
            <person name="Gonzalez J."/>
            <person name="Henrissat B."/>
            <person name="Kuo A."/>
            <person name="Liang C."/>
            <person name="Lipzen A."/>
            <person name="Lutzoni F."/>
            <person name="Magnuson J."/>
            <person name="Mondo S."/>
            <person name="Nolan M."/>
            <person name="Ohm R."/>
            <person name="Pangilinan J."/>
            <person name="Park H.-J."/>
            <person name="Ramirez L."/>
            <person name="Alfaro M."/>
            <person name="Sun H."/>
            <person name="Tritt A."/>
            <person name="Yoshinaga Y."/>
            <person name="Zwiers L.-H."/>
            <person name="Turgeon B."/>
            <person name="Goodwin S."/>
            <person name="Spatafora J."/>
            <person name="Crous P."/>
            <person name="Grigoriev I."/>
        </authorList>
    </citation>
    <scope>NUCLEOTIDE SEQUENCE</scope>
    <source>
        <strain evidence="1">ATCC 200398</strain>
    </source>
</reference>
<gene>
    <name evidence="1" type="ORF">BDR25DRAFT_112177</name>
</gene>
<comment type="caution">
    <text evidence="1">The sequence shown here is derived from an EMBL/GenBank/DDBJ whole genome shotgun (WGS) entry which is preliminary data.</text>
</comment>
<dbReference type="EMBL" id="MU003497">
    <property type="protein sequence ID" value="KAF2474800.1"/>
    <property type="molecule type" value="Genomic_DNA"/>
</dbReference>
<keyword evidence="2" id="KW-1185">Reference proteome</keyword>
<dbReference type="Proteomes" id="UP000799755">
    <property type="component" value="Unassembled WGS sequence"/>
</dbReference>
<evidence type="ECO:0000313" key="1">
    <source>
        <dbReference type="EMBL" id="KAF2474800.1"/>
    </source>
</evidence>
<protein>
    <submittedName>
        <fullName evidence="1">Uncharacterized protein</fullName>
    </submittedName>
</protein>
<name>A0ACB6R8Z3_9PLEO</name>
<accession>A0ACB6R8Z3</accession>
<evidence type="ECO:0000313" key="2">
    <source>
        <dbReference type="Proteomes" id="UP000799755"/>
    </source>
</evidence>
<organism evidence="1 2">
    <name type="scientific">Lindgomyces ingoldianus</name>
    <dbReference type="NCBI Taxonomy" id="673940"/>
    <lineage>
        <taxon>Eukaryota</taxon>
        <taxon>Fungi</taxon>
        <taxon>Dikarya</taxon>
        <taxon>Ascomycota</taxon>
        <taxon>Pezizomycotina</taxon>
        <taxon>Dothideomycetes</taxon>
        <taxon>Pleosporomycetidae</taxon>
        <taxon>Pleosporales</taxon>
        <taxon>Lindgomycetaceae</taxon>
        <taxon>Lindgomyces</taxon>
    </lineage>
</organism>